<dbReference type="InterPro" id="IPR015797">
    <property type="entry name" value="NUDIX_hydrolase-like_dom_sf"/>
</dbReference>
<dbReference type="InterPro" id="IPR000086">
    <property type="entry name" value="NUDIX_hydrolase_dom"/>
</dbReference>
<dbReference type="EC" id="3.6.1.-" evidence="4"/>
<feature type="domain" description="Nudix hydrolase" evidence="5">
    <location>
        <begin position="6"/>
        <end position="150"/>
    </location>
</feature>
<dbReference type="PROSITE" id="PS00893">
    <property type="entry name" value="NUDIX_BOX"/>
    <property type="match status" value="1"/>
</dbReference>
<dbReference type="RefSeq" id="WP_035594262.1">
    <property type="nucleotide sequence ID" value="NZ_JASFAS010000002.1"/>
</dbReference>
<evidence type="ECO:0000256" key="1">
    <source>
        <dbReference type="ARBA" id="ARBA00001936"/>
    </source>
</evidence>
<dbReference type="Proteomes" id="UP000029721">
    <property type="component" value="Unassembled WGS sequence"/>
</dbReference>
<dbReference type="PANTHER" id="PTHR43046:SF14">
    <property type="entry name" value="MUTT_NUDIX FAMILY PROTEIN"/>
    <property type="match status" value="1"/>
</dbReference>
<dbReference type="PROSITE" id="PS51462">
    <property type="entry name" value="NUDIX"/>
    <property type="match status" value="1"/>
</dbReference>
<comment type="cofactor">
    <cofactor evidence="4">
        <name>a divalent metal cation</name>
        <dbReference type="ChEBI" id="CHEBI:60240"/>
    </cofactor>
</comment>
<dbReference type="PANTHER" id="PTHR43046">
    <property type="entry name" value="GDP-MANNOSE MANNOSYL HYDROLASE"/>
    <property type="match status" value="1"/>
</dbReference>
<dbReference type="InterPro" id="IPR022927">
    <property type="entry name" value="RppH"/>
</dbReference>
<comment type="caution">
    <text evidence="6">The sequence shown here is derived from an EMBL/GenBank/DDBJ whole genome shotgun (WGS) entry which is preliminary data.</text>
</comment>
<organism evidence="6 7">
    <name type="scientific">Halomonas salina</name>
    <dbReference type="NCBI Taxonomy" id="42565"/>
    <lineage>
        <taxon>Bacteria</taxon>
        <taxon>Pseudomonadati</taxon>
        <taxon>Pseudomonadota</taxon>
        <taxon>Gammaproteobacteria</taxon>
        <taxon>Oceanospirillales</taxon>
        <taxon>Halomonadaceae</taxon>
        <taxon>Halomonas</taxon>
    </lineage>
</organism>
<proteinExistence type="inferred from homology"/>
<evidence type="ECO:0000256" key="4">
    <source>
        <dbReference type="HAMAP-Rule" id="MF_00298"/>
    </source>
</evidence>
<evidence type="ECO:0000256" key="2">
    <source>
        <dbReference type="ARBA" id="ARBA00001946"/>
    </source>
</evidence>
<dbReference type="NCBIfam" id="NF001937">
    <property type="entry name" value="PRK00714.1-4"/>
    <property type="match status" value="1"/>
</dbReference>
<evidence type="ECO:0000313" key="6">
    <source>
        <dbReference type="EMBL" id="KGE78698.1"/>
    </source>
</evidence>
<dbReference type="PRINTS" id="PR00502">
    <property type="entry name" value="NUDIXFAMILY"/>
</dbReference>
<sequence length="164" mass="19030">MIDADGFRPNVGIILANDEGQLLWARRVGQNAWQFPQGGIKANETPQQALFRELYEEVGLTADDVEVLACTRGWLRYRLPRRMVRTRSRPVCIGQKQKWFLLRIRCGETRISMDGGAAKPEFDGWRWVSYWYPLGQVVPFKREVYRRALRELSPRAQRLALGHG</sequence>
<comment type="cofactor">
    <cofactor evidence="2">
        <name>Mg(2+)</name>
        <dbReference type="ChEBI" id="CHEBI:18420"/>
    </cofactor>
</comment>
<reference evidence="6 7" key="1">
    <citation type="submission" date="2014-06" db="EMBL/GenBank/DDBJ databases">
        <title>Draft genome sequence of an extremely salt tolerant bacteria Halomonas salina/CIFRI 1.</title>
        <authorList>
            <person name="Behera B.D."/>
            <person name="Meena D.K."/>
            <person name="Das P."/>
            <person name="Maharana J."/>
            <person name="Paria P."/>
            <person name="Sharma A.P."/>
            <person name="Shamsudheen K.V."/>
            <person name="Rijit J."/>
            <person name="Dixit V."/>
            <person name="Verma A."/>
            <person name="Scaria V."/>
            <person name="Sivasubbu S."/>
        </authorList>
    </citation>
    <scope>NUCLEOTIDE SEQUENCE [LARGE SCALE GENOMIC DNA]</scope>
    <source>
        <strain evidence="6 7">CIFRI 1</strain>
    </source>
</reference>
<comment type="cofactor">
    <cofactor evidence="1">
        <name>Mn(2+)</name>
        <dbReference type="ChEBI" id="CHEBI:29035"/>
    </cofactor>
</comment>
<evidence type="ECO:0000256" key="3">
    <source>
        <dbReference type="ARBA" id="ARBA00022801"/>
    </source>
</evidence>
<dbReference type="SUPFAM" id="SSF55811">
    <property type="entry name" value="Nudix"/>
    <property type="match status" value="1"/>
</dbReference>
<dbReference type="HAMAP" id="MF_00298">
    <property type="entry name" value="Nudix_RppH"/>
    <property type="match status" value="1"/>
</dbReference>
<dbReference type="NCBIfam" id="NF001934">
    <property type="entry name" value="PRK00714.1-1"/>
    <property type="match status" value="1"/>
</dbReference>
<dbReference type="CDD" id="cd03671">
    <property type="entry name" value="NUDIX_Ap4A_hydrolase_plant_like"/>
    <property type="match status" value="1"/>
</dbReference>
<keyword evidence="7" id="KW-1185">Reference proteome</keyword>
<dbReference type="InterPro" id="IPR020084">
    <property type="entry name" value="NUDIX_hydrolase_CS"/>
</dbReference>
<protein>
    <recommendedName>
        <fullName evidence="4">RNA pyrophosphohydrolase</fullName>
        <ecNumber evidence="4">3.6.1.-</ecNumber>
    </recommendedName>
    <alternativeName>
        <fullName evidence="4">(Di)nucleoside polyphosphate hydrolase</fullName>
    </alternativeName>
</protein>
<evidence type="ECO:0000313" key="7">
    <source>
        <dbReference type="Proteomes" id="UP000029721"/>
    </source>
</evidence>
<keyword evidence="3 4" id="KW-0378">Hydrolase</keyword>
<comment type="function">
    <text evidence="4">Accelerates the degradation of transcripts by removing pyrophosphate from the 5'-end of triphosphorylated RNA, leading to a more labile monophosphorylated state that can stimulate subsequent ribonuclease cleavage.</text>
</comment>
<gene>
    <name evidence="4" type="primary">rppH</name>
    <name evidence="4" type="synonym">nudH</name>
    <name evidence="6" type="ORF">FP66_01795</name>
</gene>
<dbReference type="EMBL" id="JOKD01000013">
    <property type="protein sequence ID" value="KGE78698.1"/>
    <property type="molecule type" value="Genomic_DNA"/>
</dbReference>
<accession>A0ABR4WVS4</accession>
<evidence type="ECO:0000259" key="5">
    <source>
        <dbReference type="PROSITE" id="PS51462"/>
    </source>
</evidence>
<dbReference type="Pfam" id="PF00293">
    <property type="entry name" value="NUDIX"/>
    <property type="match status" value="1"/>
</dbReference>
<name>A0ABR4WVS4_9GAMM</name>
<dbReference type="InterPro" id="IPR020476">
    <property type="entry name" value="Nudix_hydrolase"/>
</dbReference>
<dbReference type="Gene3D" id="3.90.79.10">
    <property type="entry name" value="Nucleoside Triphosphate Pyrophosphohydrolase"/>
    <property type="match status" value="1"/>
</dbReference>
<feature type="short sequence motif" description="Nudix box" evidence="4">
    <location>
        <begin position="38"/>
        <end position="59"/>
    </location>
</feature>
<dbReference type="NCBIfam" id="NF001938">
    <property type="entry name" value="PRK00714.1-5"/>
    <property type="match status" value="1"/>
</dbReference>
<comment type="similarity">
    <text evidence="4">Belongs to the Nudix hydrolase family. RppH subfamily.</text>
</comment>